<comment type="caution">
    <text evidence="1">The sequence shown here is derived from an EMBL/GenBank/DDBJ whole genome shotgun (WGS) entry which is preliminary data.</text>
</comment>
<sequence>MPAPSFAGDFAVDWTQTNQRADVAFWGTHNDRRLKLLHFLVSKGRDVRALTGHYGQHLSAAVAQSRLCLNAHFYASGIFELARCLRPLAMGMPIVSETSNLPTLVDWRQSGIFFREYDELAASCDELLFQPELLHYSMRQTQHFLNRPDWAELTRQSMLSMVA</sequence>
<organism evidence="1 2">
    <name type="scientific">Duganella guangzhouensis</name>
    <dbReference type="NCBI Taxonomy" id="2666084"/>
    <lineage>
        <taxon>Bacteria</taxon>
        <taxon>Pseudomonadati</taxon>
        <taxon>Pseudomonadota</taxon>
        <taxon>Betaproteobacteria</taxon>
        <taxon>Burkholderiales</taxon>
        <taxon>Oxalobacteraceae</taxon>
        <taxon>Telluria group</taxon>
        <taxon>Duganella</taxon>
    </lineage>
</organism>
<evidence type="ECO:0008006" key="3">
    <source>
        <dbReference type="Google" id="ProtNLM"/>
    </source>
</evidence>
<keyword evidence="2" id="KW-1185">Reference proteome</keyword>
<dbReference type="EMBL" id="WKJK01000018">
    <property type="protein sequence ID" value="MRW93643.1"/>
    <property type="molecule type" value="Genomic_DNA"/>
</dbReference>
<proteinExistence type="predicted"/>
<evidence type="ECO:0000313" key="2">
    <source>
        <dbReference type="Proteomes" id="UP000433309"/>
    </source>
</evidence>
<reference evidence="1 2" key="1">
    <citation type="submission" date="2019-11" db="EMBL/GenBank/DDBJ databases">
        <title>Novel species isolated from a subtropical stream in China.</title>
        <authorList>
            <person name="Lu H."/>
        </authorList>
    </citation>
    <scope>NUCLEOTIDE SEQUENCE [LARGE SCALE GENOMIC DNA]</scope>
    <source>
        <strain evidence="1 2">FT80W</strain>
    </source>
</reference>
<dbReference type="Proteomes" id="UP000433309">
    <property type="component" value="Unassembled WGS sequence"/>
</dbReference>
<evidence type="ECO:0000313" key="1">
    <source>
        <dbReference type="EMBL" id="MRW93643.1"/>
    </source>
</evidence>
<dbReference type="AlphaFoldDB" id="A0A6I2L740"/>
<name>A0A6I2L740_9BURK</name>
<protein>
    <recommendedName>
        <fullName evidence="3">Glycosyltransferase</fullName>
    </recommendedName>
</protein>
<accession>A0A6I2L740</accession>
<gene>
    <name evidence="1" type="ORF">GJ699_26980</name>
</gene>